<feature type="domain" description="Glycosyl hydrolase family 32 C-terminal" evidence="7">
    <location>
        <begin position="383"/>
        <end position="466"/>
    </location>
</feature>
<dbReference type="PROSITE" id="PS00609">
    <property type="entry name" value="GLYCOSYL_HYDROL_F32"/>
    <property type="match status" value="1"/>
</dbReference>
<dbReference type="OrthoDB" id="9759709at2"/>
<evidence type="ECO:0000256" key="5">
    <source>
        <dbReference type="RuleBase" id="RU362110"/>
    </source>
</evidence>
<dbReference type="InterPro" id="IPR001362">
    <property type="entry name" value="Glyco_hydro_32"/>
</dbReference>
<keyword evidence="3 5" id="KW-0378">Hydrolase</keyword>
<accession>A0A4V1NVR1</accession>
<dbReference type="InterPro" id="IPR013148">
    <property type="entry name" value="Glyco_hydro_32_N"/>
</dbReference>
<dbReference type="GO" id="GO:0005975">
    <property type="term" value="P:carbohydrate metabolic process"/>
    <property type="evidence" value="ECO:0007669"/>
    <property type="project" value="InterPro"/>
</dbReference>
<dbReference type="PANTHER" id="PTHR43101">
    <property type="entry name" value="BETA-FRUCTOSIDASE"/>
    <property type="match status" value="1"/>
</dbReference>
<dbReference type="InterPro" id="IPR013189">
    <property type="entry name" value="Glyco_hydro_32_C"/>
</dbReference>
<dbReference type="Pfam" id="PF08244">
    <property type="entry name" value="Glyco_hydro_32C"/>
    <property type="match status" value="1"/>
</dbReference>
<evidence type="ECO:0000256" key="2">
    <source>
        <dbReference type="ARBA" id="ARBA00012758"/>
    </source>
</evidence>
<dbReference type="Proteomes" id="UP000290253">
    <property type="component" value="Unassembled WGS sequence"/>
</dbReference>
<dbReference type="CDD" id="cd08996">
    <property type="entry name" value="GH32_FFase"/>
    <property type="match status" value="1"/>
</dbReference>
<feature type="domain" description="Glycosyl hydrolase family 32 N-terminal" evidence="6">
    <location>
        <begin position="41"/>
        <end position="344"/>
    </location>
</feature>
<dbReference type="InterPro" id="IPR051214">
    <property type="entry name" value="GH32_Enzymes"/>
</dbReference>
<reference evidence="8 9" key="1">
    <citation type="journal article" date="2016" name="Int. J. Syst. Evol. Microbiol.">
        <title>Acidipila dinghuensis sp. nov., an acidobacterium isolated from forest soil.</title>
        <authorList>
            <person name="Jiang Y.W."/>
            <person name="Wang J."/>
            <person name="Chen M.H."/>
            <person name="Lv Y.Y."/>
            <person name="Qiu L.H."/>
        </authorList>
    </citation>
    <scope>NUCLEOTIDE SEQUENCE [LARGE SCALE GENOMIC DNA]</scope>
    <source>
        <strain evidence="8 9">DHOF10</strain>
    </source>
</reference>
<dbReference type="SUPFAM" id="SSF75005">
    <property type="entry name" value="Arabinanase/levansucrase/invertase"/>
    <property type="match status" value="1"/>
</dbReference>
<evidence type="ECO:0000256" key="3">
    <source>
        <dbReference type="ARBA" id="ARBA00022801"/>
    </source>
</evidence>
<comment type="caution">
    <text evidence="8">The sequence shown here is derived from an EMBL/GenBank/DDBJ whole genome shotgun (WGS) entry which is preliminary data.</text>
</comment>
<dbReference type="EC" id="3.2.1.26" evidence="2"/>
<protein>
    <recommendedName>
        <fullName evidence="2">beta-fructofuranosidase</fullName>
        <ecNumber evidence="2">3.2.1.26</ecNumber>
    </recommendedName>
</protein>
<dbReference type="PANTHER" id="PTHR43101:SF1">
    <property type="entry name" value="BETA-FRUCTOSIDASE"/>
    <property type="match status" value="1"/>
</dbReference>
<evidence type="ECO:0000256" key="1">
    <source>
        <dbReference type="ARBA" id="ARBA00009902"/>
    </source>
</evidence>
<dbReference type="GO" id="GO:0004564">
    <property type="term" value="F:beta-fructofuranosidase activity"/>
    <property type="evidence" value="ECO:0007669"/>
    <property type="project" value="UniProtKB-EC"/>
</dbReference>
<dbReference type="AlphaFoldDB" id="A0A4V1NVR1"/>
<evidence type="ECO:0000256" key="4">
    <source>
        <dbReference type="ARBA" id="ARBA00023295"/>
    </source>
</evidence>
<organism evidence="8 9">
    <name type="scientific">Silvibacterium dinghuense</name>
    <dbReference type="NCBI Taxonomy" id="1560006"/>
    <lineage>
        <taxon>Bacteria</taxon>
        <taxon>Pseudomonadati</taxon>
        <taxon>Acidobacteriota</taxon>
        <taxon>Terriglobia</taxon>
        <taxon>Terriglobales</taxon>
        <taxon>Acidobacteriaceae</taxon>
        <taxon>Silvibacterium</taxon>
    </lineage>
</organism>
<name>A0A4V1NVR1_9BACT</name>
<dbReference type="SMART" id="SM00640">
    <property type="entry name" value="Glyco_32"/>
    <property type="match status" value="1"/>
</dbReference>
<sequence length="504" mass="55640">MNRRKFMGLAGMAAGTAMLGTKLGYGLRVRWADDPLRPQYHFLPAANWMNDPNAPVYWKGEYHMFCQYNPHAAIWGDMHWAHAVSPDMVHWQQLPVALAPTPGGPDADGCFSGTAVIDGDRVGAIYTGVRHVPESEATIRDGKNSYRETQLLAWAEDPNLTRWTKVAEPVIATPPAGMDVSGFRDPSPWHGDDGWYMVVGSGVRGKGGAILLYRSEDLIHWEYLHELYGGLGSGVAAVNPVDSGDMWECPEFFALGDRHVLIYSSQGKSWWQVGELDRKAWLFHPETHGVLDYGAFYAPKTQLDRDGHRILWGWIQEQRPEAEFSAAGWAGMMSLPRVLTLREDGGLGMRMAPSVETLRGAKQQLKAGKGAREMLRKLAGMKLTGCCGEVRCRLRRDAAWSVSLAMTNGRDVVTVGFDAANPHVLHVNDALLPLGTAGAIELAMYVDGSVVEVLVNDEVAVTIRFYYAGDVAPELGLRMNLGVEALHEAVMWQMLPISRDRLTS</sequence>
<evidence type="ECO:0000259" key="7">
    <source>
        <dbReference type="Pfam" id="PF08244"/>
    </source>
</evidence>
<dbReference type="Gene3D" id="2.115.10.20">
    <property type="entry name" value="Glycosyl hydrolase domain, family 43"/>
    <property type="match status" value="1"/>
</dbReference>
<evidence type="ECO:0000313" key="8">
    <source>
        <dbReference type="EMBL" id="RXS96802.1"/>
    </source>
</evidence>
<dbReference type="RefSeq" id="WP_129206585.1">
    <property type="nucleotide sequence ID" value="NZ_BMGU01000001.1"/>
</dbReference>
<comment type="similarity">
    <text evidence="1 5">Belongs to the glycosyl hydrolase 32 family.</text>
</comment>
<dbReference type="EMBL" id="SDMK01000001">
    <property type="protein sequence ID" value="RXS96802.1"/>
    <property type="molecule type" value="Genomic_DNA"/>
</dbReference>
<keyword evidence="9" id="KW-1185">Reference proteome</keyword>
<dbReference type="Gene3D" id="2.60.120.560">
    <property type="entry name" value="Exo-inulinase, domain 1"/>
    <property type="match status" value="1"/>
</dbReference>
<gene>
    <name evidence="8" type="ORF">ESZ00_02300</name>
</gene>
<proteinExistence type="inferred from homology"/>
<keyword evidence="4 5" id="KW-0326">Glycosidase</keyword>
<evidence type="ECO:0000313" key="9">
    <source>
        <dbReference type="Proteomes" id="UP000290253"/>
    </source>
</evidence>
<dbReference type="InterPro" id="IPR023296">
    <property type="entry name" value="Glyco_hydro_beta-prop_sf"/>
</dbReference>
<dbReference type="InterPro" id="IPR018053">
    <property type="entry name" value="Glyco_hydro_32_AS"/>
</dbReference>
<dbReference type="Pfam" id="PF00251">
    <property type="entry name" value="Glyco_hydro_32N"/>
    <property type="match status" value="1"/>
</dbReference>
<evidence type="ECO:0000259" key="6">
    <source>
        <dbReference type="Pfam" id="PF00251"/>
    </source>
</evidence>